<name>A0A067KAM1_JATCU</name>
<reference evidence="1 2" key="1">
    <citation type="journal article" date="2014" name="PLoS ONE">
        <title>Global Analysis of Gene Expression Profiles in Physic Nut (Jatropha curcas L.) Seedlings Exposed to Salt Stress.</title>
        <authorList>
            <person name="Zhang L."/>
            <person name="Zhang C."/>
            <person name="Wu P."/>
            <person name="Chen Y."/>
            <person name="Li M."/>
            <person name="Jiang H."/>
            <person name="Wu G."/>
        </authorList>
    </citation>
    <scope>NUCLEOTIDE SEQUENCE [LARGE SCALE GENOMIC DNA]</scope>
    <source>
        <strain evidence="2">cv. GZQX0401</strain>
        <tissue evidence="1">Young leaves</tissue>
    </source>
</reference>
<proteinExistence type="predicted"/>
<evidence type="ECO:0000313" key="2">
    <source>
        <dbReference type="Proteomes" id="UP000027138"/>
    </source>
</evidence>
<dbReference type="Proteomes" id="UP000027138">
    <property type="component" value="Unassembled WGS sequence"/>
</dbReference>
<accession>A0A067KAM1</accession>
<evidence type="ECO:0000313" key="1">
    <source>
        <dbReference type="EMBL" id="KDP33192.1"/>
    </source>
</evidence>
<sequence>MATRACLRLELVVLAAEKGLERQVERVGGGPVVFVYDRFGFKVRNGKLRLGPRKISD</sequence>
<gene>
    <name evidence="1" type="ORF">JCGZ_12714</name>
</gene>
<protein>
    <submittedName>
        <fullName evidence="1">Uncharacterized protein</fullName>
    </submittedName>
</protein>
<dbReference type="AlphaFoldDB" id="A0A067KAM1"/>
<dbReference type="EMBL" id="KK914552">
    <property type="protein sequence ID" value="KDP33192.1"/>
    <property type="molecule type" value="Genomic_DNA"/>
</dbReference>
<keyword evidence="2" id="KW-1185">Reference proteome</keyword>
<organism evidence="1 2">
    <name type="scientific">Jatropha curcas</name>
    <name type="common">Barbados nut</name>
    <dbReference type="NCBI Taxonomy" id="180498"/>
    <lineage>
        <taxon>Eukaryota</taxon>
        <taxon>Viridiplantae</taxon>
        <taxon>Streptophyta</taxon>
        <taxon>Embryophyta</taxon>
        <taxon>Tracheophyta</taxon>
        <taxon>Spermatophyta</taxon>
        <taxon>Magnoliopsida</taxon>
        <taxon>eudicotyledons</taxon>
        <taxon>Gunneridae</taxon>
        <taxon>Pentapetalae</taxon>
        <taxon>rosids</taxon>
        <taxon>fabids</taxon>
        <taxon>Malpighiales</taxon>
        <taxon>Euphorbiaceae</taxon>
        <taxon>Crotonoideae</taxon>
        <taxon>Jatropheae</taxon>
        <taxon>Jatropha</taxon>
    </lineage>
</organism>